<feature type="region of interest" description="Disordered" evidence="1">
    <location>
        <begin position="307"/>
        <end position="399"/>
    </location>
</feature>
<sequence>MMLNNAEPRIISNGLDPFVASHYMITMNEKFFEMDNNAWSVVSNPPVTPSWEQHIETFQDHKNFPLAKCGEFYQDTTPLSSDRASNPQRTPTYAAIHPRQQPNKGQSFSIPLHPVPSMNHDYDSSPTLGIDYSQMSMNQGRRSFAAFQSCRSSTSLSMNQVPFSFNTLRTEECFRNDNTSPSTVYSSLSTSNKSSLNTCDTLDLKSGVTHNGAESDWCSDRINNHTYIHNNIDNHAGEMSRSYEVSNFHDGLPRPEDRHLEHFGDPWSQTYELPSNWPCEPFIQGTVRPKALNLNTSFASTTSIATTASSHASTYSSSEFTAVANSPEDTPSSSRAGDQLVAEQTPQSRPRHTLPSSRPIKNDDAELSGLPSNVIVTNKPEEPRQITSSPVKHRRARASTPIISAVANTRSHSVIKKNLDTKDHIVPTEPQNDLVHDTCPPAIDAPQLSDRSAQNGFLVNSRRAGMSYRTIRTKGKFTDAESTLRGRFRTLTKDKKDRVRRPEWTDNDLKLLSNAAKQFGRGNREGSEPKVQWKKVAEYIAENGGSYRFGYATCRKRWVELEGPD</sequence>
<evidence type="ECO:0000313" key="4">
    <source>
        <dbReference type="Proteomes" id="UP000019487"/>
    </source>
</evidence>
<feature type="compositionally biased region" description="Low complexity" evidence="1">
    <location>
        <begin position="307"/>
        <end position="318"/>
    </location>
</feature>
<proteinExistence type="predicted"/>
<dbReference type="HOGENOM" id="CLU_490076_0_0_1"/>
<dbReference type="STRING" id="1432307.W9C3Y9"/>
<feature type="compositionally biased region" description="Polar residues" evidence="1">
    <location>
        <begin position="319"/>
        <end position="348"/>
    </location>
</feature>
<keyword evidence="4" id="KW-1185">Reference proteome</keyword>
<comment type="caution">
    <text evidence="3">The sequence shown here is derived from an EMBL/GenBank/DDBJ whole genome shotgun (WGS) entry which is preliminary data.</text>
</comment>
<accession>W9C3Y9</accession>
<dbReference type="InterPro" id="IPR001005">
    <property type="entry name" value="SANT/Myb"/>
</dbReference>
<dbReference type="AlphaFoldDB" id="W9C3Y9"/>
<evidence type="ECO:0000256" key="1">
    <source>
        <dbReference type="SAM" id="MobiDB-lite"/>
    </source>
</evidence>
<organism evidence="3 4">
    <name type="scientific">Sclerotinia borealis (strain F-4128)</name>
    <dbReference type="NCBI Taxonomy" id="1432307"/>
    <lineage>
        <taxon>Eukaryota</taxon>
        <taxon>Fungi</taxon>
        <taxon>Dikarya</taxon>
        <taxon>Ascomycota</taxon>
        <taxon>Pezizomycotina</taxon>
        <taxon>Leotiomycetes</taxon>
        <taxon>Helotiales</taxon>
        <taxon>Sclerotiniaceae</taxon>
        <taxon>Sclerotinia</taxon>
    </lineage>
</organism>
<dbReference type="PROSITE" id="PS50090">
    <property type="entry name" value="MYB_LIKE"/>
    <property type="match status" value="1"/>
</dbReference>
<name>W9C3Y9_SCLBF</name>
<dbReference type="OrthoDB" id="3439209at2759"/>
<dbReference type="EMBL" id="AYSA01000599">
    <property type="protein sequence ID" value="ESZ90601.1"/>
    <property type="molecule type" value="Genomic_DNA"/>
</dbReference>
<reference evidence="3 4" key="1">
    <citation type="journal article" date="2014" name="Genome Announc.">
        <title>Draft genome sequence of Sclerotinia borealis, a psychrophilic plant pathogenic fungus.</title>
        <authorList>
            <person name="Mardanov A.V."/>
            <person name="Beletsky A.V."/>
            <person name="Kadnikov V.V."/>
            <person name="Ignatov A.N."/>
            <person name="Ravin N.V."/>
        </authorList>
    </citation>
    <scope>NUCLEOTIDE SEQUENCE [LARGE SCALE GENOMIC DNA]</scope>
    <source>
        <strain evidence="4">F-4157</strain>
    </source>
</reference>
<evidence type="ECO:0000313" key="3">
    <source>
        <dbReference type="EMBL" id="ESZ90601.1"/>
    </source>
</evidence>
<feature type="domain" description="Myb-like" evidence="2">
    <location>
        <begin position="496"/>
        <end position="562"/>
    </location>
</feature>
<gene>
    <name evidence="3" type="ORF">SBOR_9009</name>
</gene>
<dbReference type="Proteomes" id="UP000019487">
    <property type="component" value="Unassembled WGS sequence"/>
</dbReference>
<evidence type="ECO:0000259" key="2">
    <source>
        <dbReference type="PROSITE" id="PS50090"/>
    </source>
</evidence>
<protein>
    <recommendedName>
        <fullName evidence="2">Myb-like domain-containing protein</fullName>
    </recommendedName>
</protein>